<dbReference type="GO" id="GO:0016747">
    <property type="term" value="F:acyltransferase activity, transferring groups other than amino-acyl groups"/>
    <property type="evidence" value="ECO:0007669"/>
    <property type="project" value="InterPro"/>
</dbReference>
<dbReference type="SUPFAM" id="SSF55729">
    <property type="entry name" value="Acyl-CoA N-acyltransferases (Nat)"/>
    <property type="match status" value="1"/>
</dbReference>
<accession>A0A1H5RFE5</accession>
<proteinExistence type="predicted"/>
<dbReference type="Proteomes" id="UP000198878">
    <property type="component" value="Unassembled WGS sequence"/>
</dbReference>
<evidence type="ECO:0000313" key="3">
    <source>
        <dbReference type="Proteomes" id="UP000198878"/>
    </source>
</evidence>
<dbReference type="PANTHER" id="PTHR43792">
    <property type="entry name" value="GNAT FAMILY, PUTATIVE (AFU_ORTHOLOGUE AFUA_3G00765)-RELATED-RELATED"/>
    <property type="match status" value="1"/>
</dbReference>
<reference evidence="3" key="1">
    <citation type="submission" date="2016-10" db="EMBL/GenBank/DDBJ databases">
        <authorList>
            <person name="Varghese N."/>
            <person name="Submissions S."/>
        </authorList>
    </citation>
    <scope>NUCLEOTIDE SEQUENCE [LARGE SCALE GENOMIC DNA]</scope>
    <source>
        <strain evidence="3">DSM 44654</strain>
    </source>
</reference>
<dbReference type="Gene3D" id="3.40.630.30">
    <property type="match status" value="1"/>
</dbReference>
<dbReference type="RefSeq" id="WP_086673042.1">
    <property type="nucleotide sequence ID" value="NZ_FNUJ01000012.1"/>
</dbReference>
<feature type="domain" description="N-acetyltransferase" evidence="1">
    <location>
        <begin position="8"/>
        <end position="171"/>
    </location>
</feature>
<dbReference type="InterPro" id="IPR000182">
    <property type="entry name" value="GNAT_dom"/>
</dbReference>
<name>A0A1H5RFE5_9PSEU</name>
<sequence>MLITTERLTLHEWAEEYFDDLFALAQNPETVRYVGTGEPWTREYALTRHRSTLAHWAAHGFGWFAVSAQPGSFDGVVSLVGRDATESGLGTPAVEMGWWIASSGWGRGYATEATTAVRDHVFSSGFADRLLAVYEPVNKASARVVEKLGFVPHSRFTLNGRVEQRAVLDRPHRLTPRSS</sequence>
<gene>
    <name evidence="2" type="ORF">SAMN05421837_112120</name>
</gene>
<evidence type="ECO:0000259" key="1">
    <source>
        <dbReference type="PROSITE" id="PS51186"/>
    </source>
</evidence>
<dbReference type="InterPro" id="IPR051531">
    <property type="entry name" value="N-acetyltransferase"/>
</dbReference>
<dbReference type="OrthoDB" id="3533156at2"/>
<dbReference type="PANTHER" id="PTHR43792:SF1">
    <property type="entry name" value="N-ACETYLTRANSFERASE DOMAIN-CONTAINING PROTEIN"/>
    <property type="match status" value="1"/>
</dbReference>
<dbReference type="PROSITE" id="PS51186">
    <property type="entry name" value="GNAT"/>
    <property type="match status" value="1"/>
</dbReference>
<dbReference type="EMBL" id="FNUJ01000012">
    <property type="protein sequence ID" value="SEF37009.1"/>
    <property type="molecule type" value="Genomic_DNA"/>
</dbReference>
<dbReference type="AlphaFoldDB" id="A0A1H5RFE5"/>
<organism evidence="2 3">
    <name type="scientific">Amycolatopsis pretoriensis</name>
    <dbReference type="NCBI Taxonomy" id="218821"/>
    <lineage>
        <taxon>Bacteria</taxon>
        <taxon>Bacillati</taxon>
        <taxon>Actinomycetota</taxon>
        <taxon>Actinomycetes</taxon>
        <taxon>Pseudonocardiales</taxon>
        <taxon>Pseudonocardiaceae</taxon>
        <taxon>Amycolatopsis</taxon>
    </lineage>
</organism>
<dbReference type="STRING" id="218821.SAMN05421837_112120"/>
<dbReference type="Pfam" id="PF13302">
    <property type="entry name" value="Acetyltransf_3"/>
    <property type="match status" value="1"/>
</dbReference>
<dbReference type="InterPro" id="IPR016181">
    <property type="entry name" value="Acyl_CoA_acyltransferase"/>
</dbReference>
<keyword evidence="2" id="KW-0808">Transferase</keyword>
<keyword evidence="3" id="KW-1185">Reference proteome</keyword>
<protein>
    <submittedName>
        <fullName evidence="2">Protein N-acetyltransferase, RimJ/RimL family</fullName>
    </submittedName>
</protein>
<evidence type="ECO:0000313" key="2">
    <source>
        <dbReference type="EMBL" id="SEF37009.1"/>
    </source>
</evidence>